<dbReference type="Proteomes" id="UP000070355">
    <property type="component" value="Unassembled WGS sequence"/>
</dbReference>
<sequence>MNYILTVKYPKQEVIEDGKESVTNVKENIEDATVDQLLEKYQEFQRVGYDVKVNFVTSDVYDEFDVFKMAEIFDLNAIDYSAKLKFINGSNKGSHDYISSLAKLFDRYTFDYDIAIKLKINEKSEIDFQNEDTWFGETPIYQINPKIKVKDAKLFKNLYDELNEIAQVSAEIKPKKIEEKILLLSLDNYPAGTEVVFTLKDSEIYE</sequence>
<dbReference type="EMBL" id="LSDC01000043">
    <property type="protein sequence ID" value="KXB61105.1"/>
    <property type="molecule type" value="Genomic_DNA"/>
</dbReference>
<evidence type="ECO:0000313" key="1">
    <source>
        <dbReference type="EMBL" id="KXB61105.1"/>
    </source>
</evidence>
<gene>
    <name evidence="1" type="ORF">HMPREF3186_00659</name>
</gene>
<comment type="caution">
    <text evidence="1">The sequence shown here is derived from an EMBL/GenBank/DDBJ whole genome shotgun (WGS) entry which is preliminary data.</text>
</comment>
<dbReference type="OrthoDB" id="2241645at2"/>
<evidence type="ECO:0000313" key="2">
    <source>
        <dbReference type="Proteomes" id="UP000070355"/>
    </source>
</evidence>
<dbReference type="AlphaFoldDB" id="A0A134A095"/>
<proteinExistence type="predicted"/>
<name>A0A134A095_9BACL</name>
<dbReference type="RefSeq" id="WP_060913895.1">
    <property type="nucleotide sequence ID" value="NZ_JAWFGB010000007.1"/>
</dbReference>
<protein>
    <submittedName>
        <fullName evidence="1">Uncharacterized protein</fullName>
    </submittedName>
</protein>
<accession>A0A134A095</accession>
<reference evidence="2" key="1">
    <citation type="submission" date="2016-01" db="EMBL/GenBank/DDBJ databases">
        <authorList>
            <person name="Mitreva M."/>
            <person name="Pepin K.H."/>
            <person name="Mihindukulasuriya K.A."/>
            <person name="Fulton R."/>
            <person name="Fronick C."/>
            <person name="O'Laughlin M."/>
            <person name="Miner T."/>
            <person name="Herter B."/>
            <person name="Rosa B.A."/>
            <person name="Cordes M."/>
            <person name="Tomlinson C."/>
            <person name="Wollam A."/>
            <person name="Palsikar V.B."/>
            <person name="Mardis E.R."/>
            <person name="Wilson R.K."/>
        </authorList>
    </citation>
    <scope>NUCLEOTIDE SEQUENCE [LARGE SCALE GENOMIC DNA]</scope>
    <source>
        <strain evidence="2">DNF01167</strain>
    </source>
</reference>
<dbReference type="PATRIC" id="fig|1379.3.peg.640"/>
<organism evidence="1 2">
    <name type="scientific">Gemella haemolysans</name>
    <dbReference type="NCBI Taxonomy" id="1379"/>
    <lineage>
        <taxon>Bacteria</taxon>
        <taxon>Bacillati</taxon>
        <taxon>Bacillota</taxon>
        <taxon>Bacilli</taxon>
        <taxon>Bacillales</taxon>
        <taxon>Gemellaceae</taxon>
        <taxon>Gemella</taxon>
    </lineage>
</organism>